<dbReference type="GO" id="GO:0003677">
    <property type="term" value="F:DNA binding"/>
    <property type="evidence" value="ECO:0007669"/>
    <property type="project" value="UniProtKB-KW"/>
</dbReference>
<dbReference type="PRINTS" id="PR00039">
    <property type="entry name" value="HTHLYSR"/>
</dbReference>
<feature type="domain" description="HTH lysR-type" evidence="6">
    <location>
        <begin position="11"/>
        <end position="68"/>
    </location>
</feature>
<dbReference type="InterPro" id="IPR036390">
    <property type="entry name" value="WH_DNA-bd_sf"/>
</dbReference>
<dbReference type="Pfam" id="PF03466">
    <property type="entry name" value="LysR_substrate"/>
    <property type="match status" value="1"/>
</dbReference>
<dbReference type="PhylomeDB" id="Q2JBN6"/>
<evidence type="ECO:0000256" key="1">
    <source>
        <dbReference type="ARBA" id="ARBA00009437"/>
    </source>
</evidence>
<keyword evidence="2" id="KW-0805">Transcription regulation</keyword>
<protein>
    <submittedName>
        <fullName evidence="7">Transcriptional regulator, LysR family</fullName>
    </submittedName>
</protein>
<evidence type="ECO:0000313" key="8">
    <source>
        <dbReference type="Proteomes" id="UP000001937"/>
    </source>
</evidence>
<dbReference type="eggNOG" id="COG0583">
    <property type="taxonomic scope" value="Bacteria"/>
</dbReference>
<keyword evidence="8" id="KW-1185">Reference proteome</keyword>
<organism evidence="7 8">
    <name type="scientific">Frankia casuarinae (strain DSM 45818 / CECT 9043 / HFP020203 / CcI3)</name>
    <dbReference type="NCBI Taxonomy" id="106370"/>
    <lineage>
        <taxon>Bacteria</taxon>
        <taxon>Bacillati</taxon>
        <taxon>Actinomycetota</taxon>
        <taxon>Actinomycetes</taxon>
        <taxon>Frankiales</taxon>
        <taxon>Frankiaceae</taxon>
        <taxon>Frankia</taxon>
    </lineage>
</organism>
<dbReference type="PANTHER" id="PTHR30346">
    <property type="entry name" value="TRANSCRIPTIONAL DUAL REGULATOR HCAR-RELATED"/>
    <property type="match status" value="1"/>
</dbReference>
<dbReference type="InterPro" id="IPR000847">
    <property type="entry name" value="LysR_HTH_N"/>
</dbReference>
<dbReference type="Gene3D" id="1.10.10.10">
    <property type="entry name" value="Winged helix-like DNA-binding domain superfamily/Winged helix DNA-binding domain"/>
    <property type="match status" value="1"/>
</dbReference>
<proteinExistence type="inferred from homology"/>
<keyword evidence="4" id="KW-0804">Transcription</keyword>
<dbReference type="Proteomes" id="UP000001937">
    <property type="component" value="Chromosome"/>
</dbReference>
<dbReference type="HOGENOM" id="CLU_039613_6_4_11"/>
<evidence type="ECO:0000313" key="7">
    <source>
        <dbReference type="EMBL" id="ABD11306.1"/>
    </source>
</evidence>
<sequence length="347" mass="37120">MSAGGTMESKIDFRYLVSFLAIAEELHFGRAAARLHLAQPSLSQQLQRLERDIGVELVNRTSREVRLTPAGRAFEMEARRLLEQARQAVRAAREAASGRTGRISIGFNFPAGERVLQPTLLRLNADYPNVSTTLWEARSGPQLSALTAGKLDVALVFAGPLAAQLRSHRVFTVPLVALVGRNHPWADRRQVSFRELAGQGCVLFRREQSPAMHDAILAAADRCGIRLSVAEEVDDSGATGIVVTTRPVVAFASADRGAHVPTKGPVAVRLVDPVPTVGAYAVWRPDPQPVVTAFLNSLDAAGPFLGPPSLDPSRSDEPATGPAPRPRSTPAALTSVTAGACSLIRQA</sequence>
<reference evidence="7 8" key="1">
    <citation type="journal article" date="2007" name="Genome Res.">
        <title>Genome characteristics of facultatively symbiotic Frankia sp. strains reflect host range and host plant biogeography.</title>
        <authorList>
            <person name="Normand P."/>
            <person name="Lapierre P."/>
            <person name="Tisa L.S."/>
            <person name="Gogarten J.P."/>
            <person name="Alloisio N."/>
            <person name="Bagnarol E."/>
            <person name="Bassi C.A."/>
            <person name="Berry A.M."/>
            <person name="Bickhart D.M."/>
            <person name="Choisne N."/>
            <person name="Couloux A."/>
            <person name="Cournoyer B."/>
            <person name="Cruveiller S."/>
            <person name="Daubin V."/>
            <person name="Demange N."/>
            <person name="Francino M.P."/>
            <person name="Goltsman E."/>
            <person name="Huang Y."/>
            <person name="Kopp O.R."/>
            <person name="Labarre L."/>
            <person name="Lapidus A."/>
            <person name="Lavire C."/>
            <person name="Marechal J."/>
            <person name="Martinez M."/>
            <person name="Mastronunzio J.E."/>
            <person name="Mullin B.C."/>
            <person name="Niemann J."/>
            <person name="Pujic P."/>
            <person name="Rawnsley T."/>
            <person name="Rouy Z."/>
            <person name="Schenowitz C."/>
            <person name="Sellstedt A."/>
            <person name="Tavares F."/>
            <person name="Tomkins J.P."/>
            <person name="Vallenet D."/>
            <person name="Valverde C."/>
            <person name="Wall L.G."/>
            <person name="Wang Y."/>
            <person name="Medigue C."/>
            <person name="Benson D.R."/>
        </authorList>
    </citation>
    <scope>NUCLEOTIDE SEQUENCE [LARGE SCALE GENOMIC DNA]</scope>
    <source>
        <strain evidence="8">DSM 45818 / CECT 9043 / CcI3</strain>
    </source>
</reference>
<dbReference type="PANTHER" id="PTHR30346:SF0">
    <property type="entry name" value="HCA OPERON TRANSCRIPTIONAL ACTIVATOR HCAR"/>
    <property type="match status" value="1"/>
</dbReference>
<evidence type="ECO:0000259" key="6">
    <source>
        <dbReference type="PROSITE" id="PS50931"/>
    </source>
</evidence>
<dbReference type="FunFam" id="1.10.10.10:FF:000001">
    <property type="entry name" value="LysR family transcriptional regulator"/>
    <property type="match status" value="1"/>
</dbReference>
<dbReference type="KEGG" id="fra:Francci3_1931"/>
<gene>
    <name evidence="7" type="ordered locus">Francci3_1931</name>
</gene>
<dbReference type="SUPFAM" id="SSF46785">
    <property type="entry name" value="Winged helix' DNA-binding domain"/>
    <property type="match status" value="1"/>
</dbReference>
<accession>Q2JBN6</accession>
<dbReference type="PROSITE" id="PS50931">
    <property type="entry name" value="HTH_LYSR"/>
    <property type="match status" value="1"/>
</dbReference>
<evidence type="ECO:0000256" key="3">
    <source>
        <dbReference type="ARBA" id="ARBA00023125"/>
    </source>
</evidence>
<dbReference type="CDD" id="cd08414">
    <property type="entry name" value="PBP2_LTTR_aromatics_like"/>
    <property type="match status" value="1"/>
</dbReference>
<name>Q2JBN6_FRACC</name>
<dbReference type="STRING" id="106370.Francci3_1931"/>
<dbReference type="GO" id="GO:0032993">
    <property type="term" value="C:protein-DNA complex"/>
    <property type="evidence" value="ECO:0007669"/>
    <property type="project" value="TreeGrafter"/>
</dbReference>
<dbReference type="AlphaFoldDB" id="Q2JBN6"/>
<dbReference type="InterPro" id="IPR036388">
    <property type="entry name" value="WH-like_DNA-bd_sf"/>
</dbReference>
<evidence type="ECO:0000256" key="5">
    <source>
        <dbReference type="SAM" id="MobiDB-lite"/>
    </source>
</evidence>
<dbReference type="GO" id="GO:0003700">
    <property type="term" value="F:DNA-binding transcription factor activity"/>
    <property type="evidence" value="ECO:0007669"/>
    <property type="project" value="InterPro"/>
</dbReference>
<comment type="similarity">
    <text evidence="1">Belongs to the LysR transcriptional regulatory family.</text>
</comment>
<feature type="region of interest" description="Disordered" evidence="5">
    <location>
        <begin position="305"/>
        <end position="335"/>
    </location>
</feature>
<dbReference type="EMBL" id="CP000249">
    <property type="protein sequence ID" value="ABD11306.1"/>
    <property type="molecule type" value="Genomic_DNA"/>
</dbReference>
<keyword evidence="3" id="KW-0238">DNA-binding</keyword>
<dbReference type="SUPFAM" id="SSF53850">
    <property type="entry name" value="Periplasmic binding protein-like II"/>
    <property type="match status" value="1"/>
</dbReference>
<dbReference type="Pfam" id="PF00126">
    <property type="entry name" value="HTH_1"/>
    <property type="match status" value="1"/>
</dbReference>
<dbReference type="Gene3D" id="3.40.190.10">
    <property type="entry name" value="Periplasmic binding protein-like II"/>
    <property type="match status" value="2"/>
</dbReference>
<dbReference type="InterPro" id="IPR005119">
    <property type="entry name" value="LysR_subst-bd"/>
</dbReference>
<evidence type="ECO:0000256" key="2">
    <source>
        <dbReference type="ARBA" id="ARBA00023015"/>
    </source>
</evidence>
<evidence type="ECO:0000256" key="4">
    <source>
        <dbReference type="ARBA" id="ARBA00023163"/>
    </source>
</evidence>